<dbReference type="GO" id="GO:0009636">
    <property type="term" value="P:response to toxic substance"/>
    <property type="evidence" value="ECO:0007669"/>
    <property type="project" value="UniProtKB-KW"/>
</dbReference>
<keyword evidence="13" id="KW-1185">Reference proteome</keyword>
<evidence type="ECO:0000256" key="6">
    <source>
        <dbReference type="ARBA" id="ARBA00022630"/>
    </source>
</evidence>
<accession>A0A540V0L9</accession>
<evidence type="ECO:0000256" key="2">
    <source>
        <dbReference type="ARBA" id="ARBA00003535"/>
    </source>
</evidence>
<evidence type="ECO:0000256" key="1">
    <source>
        <dbReference type="ARBA" id="ARBA00001917"/>
    </source>
</evidence>
<sequence>MFANLQYPIIQAPMAGGIATADLAIAVSRCGGLGFLAAGYKTPEAIEQEIIKCKDSALPFGVNLFVPQNDEMDESLHLYKERLEEDFRIRLALPEPGDDYWQEKLELVMKHKVPYVSFTFGCPPEDIIEQLKNNGSRVIVTVTNLEEAKIAAENGAEAICLQGPEAGGHRATFRNVDEDTHVPLIELIAMTRKVIPLPIIAAGGIMNGKDIHLALNAGADAVQLGTAFLCTEESGANPVYKRALTSGEFAETALTRTFTGRLARGLKNEFMTRYENIAPAIYPAVNALTQPIRAKALKDQNPQAMSLWAGTRFQEIRKGAVKDVFEQLIKELEEYQS</sequence>
<evidence type="ECO:0000256" key="9">
    <source>
        <dbReference type="ARBA" id="ARBA00023033"/>
    </source>
</evidence>
<proteinExistence type="inferred from homology"/>
<dbReference type="Pfam" id="PF03060">
    <property type="entry name" value="NMO"/>
    <property type="match status" value="1"/>
</dbReference>
<comment type="similarity">
    <text evidence="3">Belongs to the nitronate monooxygenase family. NMO class I subfamily.</text>
</comment>
<keyword evidence="5" id="KW-0216">Detoxification</keyword>
<dbReference type="Gene3D" id="3.20.20.70">
    <property type="entry name" value="Aldolase class I"/>
    <property type="match status" value="1"/>
</dbReference>
<gene>
    <name evidence="12" type="ORF">FKZ59_10790</name>
</gene>
<evidence type="ECO:0000256" key="3">
    <source>
        <dbReference type="ARBA" id="ARBA00009881"/>
    </source>
</evidence>
<dbReference type="OrthoDB" id="9778912at2"/>
<dbReference type="InterPro" id="IPR013785">
    <property type="entry name" value="Aldolase_TIM"/>
</dbReference>
<name>A0A540V0L9_9BACL</name>
<dbReference type="CDD" id="cd04730">
    <property type="entry name" value="NPD_like"/>
    <property type="match status" value="1"/>
</dbReference>
<comment type="cofactor">
    <cofactor evidence="1">
        <name>FMN</name>
        <dbReference type="ChEBI" id="CHEBI:58210"/>
    </cofactor>
</comment>
<evidence type="ECO:0000313" key="13">
    <source>
        <dbReference type="Proteomes" id="UP000315753"/>
    </source>
</evidence>
<keyword evidence="8" id="KW-0560">Oxidoreductase</keyword>
<evidence type="ECO:0000313" key="12">
    <source>
        <dbReference type="EMBL" id="TQE90310.1"/>
    </source>
</evidence>
<keyword evidence="6" id="KW-0285">Flavoprotein</keyword>
<dbReference type="InterPro" id="IPR004136">
    <property type="entry name" value="NMO"/>
</dbReference>
<evidence type="ECO:0000256" key="4">
    <source>
        <dbReference type="ARBA" id="ARBA00013457"/>
    </source>
</evidence>
<dbReference type="RefSeq" id="WP_141602766.1">
    <property type="nucleotide sequence ID" value="NZ_JARMSB010000034.1"/>
</dbReference>
<protein>
    <recommendedName>
        <fullName evidence="4">Probable nitronate monooxygenase</fullName>
    </recommendedName>
    <alternativeName>
        <fullName evidence="10">Propionate 3-nitronate monooxygenase</fullName>
    </alternativeName>
</protein>
<comment type="caution">
    <text evidence="12">The sequence shown here is derived from an EMBL/GenBank/DDBJ whole genome shotgun (WGS) entry which is preliminary data.</text>
</comment>
<organism evidence="12 13">
    <name type="scientific">Ureibacillus terrenus</name>
    <dbReference type="NCBI Taxonomy" id="118246"/>
    <lineage>
        <taxon>Bacteria</taxon>
        <taxon>Bacillati</taxon>
        <taxon>Bacillota</taxon>
        <taxon>Bacilli</taxon>
        <taxon>Bacillales</taxon>
        <taxon>Caryophanaceae</taxon>
        <taxon>Ureibacillus</taxon>
    </lineage>
</organism>
<evidence type="ECO:0000256" key="11">
    <source>
        <dbReference type="ARBA" id="ARBA00049401"/>
    </source>
</evidence>
<dbReference type="PANTHER" id="PTHR42747:SF3">
    <property type="entry name" value="NITRONATE MONOOXYGENASE-RELATED"/>
    <property type="match status" value="1"/>
</dbReference>
<dbReference type="Proteomes" id="UP000315753">
    <property type="component" value="Unassembled WGS sequence"/>
</dbReference>
<evidence type="ECO:0000256" key="7">
    <source>
        <dbReference type="ARBA" id="ARBA00022643"/>
    </source>
</evidence>
<dbReference type="PANTHER" id="PTHR42747">
    <property type="entry name" value="NITRONATE MONOOXYGENASE-RELATED"/>
    <property type="match status" value="1"/>
</dbReference>
<keyword evidence="7" id="KW-0288">FMN</keyword>
<dbReference type="AlphaFoldDB" id="A0A540V0L9"/>
<comment type="catalytic activity">
    <reaction evidence="11">
        <text>3 propionate 3-nitronate + 3 O2 + H2O = 3 3-oxopropanoate + 2 nitrate + nitrite + H2O2 + 3 H(+)</text>
        <dbReference type="Rhea" id="RHEA:57332"/>
        <dbReference type="ChEBI" id="CHEBI:15377"/>
        <dbReference type="ChEBI" id="CHEBI:15378"/>
        <dbReference type="ChEBI" id="CHEBI:15379"/>
        <dbReference type="ChEBI" id="CHEBI:16240"/>
        <dbReference type="ChEBI" id="CHEBI:16301"/>
        <dbReference type="ChEBI" id="CHEBI:17632"/>
        <dbReference type="ChEBI" id="CHEBI:33190"/>
        <dbReference type="ChEBI" id="CHEBI:136067"/>
    </reaction>
</comment>
<keyword evidence="9 12" id="KW-0503">Monooxygenase</keyword>
<dbReference type="GO" id="GO:0018580">
    <property type="term" value="F:nitronate monooxygenase activity"/>
    <property type="evidence" value="ECO:0007669"/>
    <property type="project" value="InterPro"/>
</dbReference>
<dbReference type="SUPFAM" id="SSF51412">
    <property type="entry name" value="Inosine monophosphate dehydrogenase (IMPDH)"/>
    <property type="match status" value="1"/>
</dbReference>
<evidence type="ECO:0000256" key="10">
    <source>
        <dbReference type="ARBA" id="ARBA00031155"/>
    </source>
</evidence>
<dbReference type="EMBL" id="VIGD01000013">
    <property type="protein sequence ID" value="TQE90310.1"/>
    <property type="molecule type" value="Genomic_DNA"/>
</dbReference>
<evidence type="ECO:0000256" key="5">
    <source>
        <dbReference type="ARBA" id="ARBA00022575"/>
    </source>
</evidence>
<comment type="function">
    <text evidence="2">Nitronate monooxygenase that uses molecular oxygen to catalyze the oxidative denitrification of alkyl nitronates. Acts on propionate 3-nitronate (P3N), the presumed physiological substrate. Probably functions in the detoxification of P3N, a metabolic poison produced by plants and fungi as a defense mechanism.</text>
</comment>
<reference evidence="12 13" key="1">
    <citation type="submission" date="2019-06" db="EMBL/GenBank/DDBJ databases">
        <title>Genome sequence of Ureibacillus terrenus.</title>
        <authorList>
            <person name="Maclea K.S."/>
            <person name="Simoes M."/>
        </authorList>
    </citation>
    <scope>NUCLEOTIDE SEQUENCE [LARGE SCALE GENOMIC DNA]</scope>
    <source>
        <strain evidence="12 13">ATCC BAA-384</strain>
    </source>
</reference>
<evidence type="ECO:0000256" key="8">
    <source>
        <dbReference type="ARBA" id="ARBA00023002"/>
    </source>
</evidence>